<dbReference type="EMBL" id="JBICBT010000502">
    <property type="protein sequence ID" value="KAL3111563.1"/>
    <property type="molecule type" value="Genomic_DNA"/>
</dbReference>
<protein>
    <submittedName>
        <fullName evidence="2">Uncharacterized protein</fullName>
    </submittedName>
</protein>
<evidence type="ECO:0000313" key="2">
    <source>
        <dbReference type="EMBL" id="KAL3111563.1"/>
    </source>
</evidence>
<dbReference type="Gene3D" id="3.30.70.590">
    <property type="entry name" value="Poly(A) polymerase predicted RNA binding domain"/>
    <property type="match status" value="1"/>
</dbReference>
<feature type="compositionally biased region" description="Acidic residues" evidence="1">
    <location>
        <begin position="80"/>
        <end position="92"/>
    </location>
</feature>
<gene>
    <name evidence="2" type="ORF">niasHT_012536</name>
</gene>
<organism evidence="2 3">
    <name type="scientific">Heterodera trifolii</name>
    <dbReference type="NCBI Taxonomy" id="157864"/>
    <lineage>
        <taxon>Eukaryota</taxon>
        <taxon>Metazoa</taxon>
        <taxon>Ecdysozoa</taxon>
        <taxon>Nematoda</taxon>
        <taxon>Chromadorea</taxon>
        <taxon>Rhabditida</taxon>
        <taxon>Tylenchina</taxon>
        <taxon>Tylenchomorpha</taxon>
        <taxon>Tylenchoidea</taxon>
        <taxon>Heteroderidae</taxon>
        <taxon>Heteroderinae</taxon>
        <taxon>Heterodera</taxon>
    </lineage>
</organism>
<evidence type="ECO:0000256" key="1">
    <source>
        <dbReference type="SAM" id="MobiDB-lite"/>
    </source>
</evidence>
<feature type="compositionally biased region" description="Basic and acidic residues" evidence="1">
    <location>
        <begin position="93"/>
        <end position="135"/>
    </location>
</feature>
<feature type="region of interest" description="Disordered" evidence="1">
    <location>
        <begin position="1"/>
        <end position="135"/>
    </location>
</feature>
<dbReference type="AlphaFoldDB" id="A0ABD2L8J6"/>
<feature type="compositionally biased region" description="Basic and acidic residues" evidence="1">
    <location>
        <begin position="21"/>
        <end position="38"/>
    </location>
</feature>
<sequence length="307" mass="36657">MQKKKKKEEDKKEQTEEEKEKEDKNEEEKEDKTEQTGEEKEEENEGKKEQTVEEKEEKNEGKKEQTVEDKEDKKEQKDEEKEEEKEEKEEEKEDKKEEEKEDKKEEEKENSNLISDKRSVKGSKNEQKMEENAHEKGNSNLNYVLLEQKNRMAFVERHSNFIVINCVAEQKNVYDKLCNFLEGKIRTKLMDKIETKNINEIEIGVMETEANREETLRIVDELVNREFSINFGKVWLFGIEMPANGNEILKEHLRSFDIEMKMEYLQQLGRLSAEMDKMEIINEFQKLGANVFSTVAKKWFLMEIFDD</sequence>
<name>A0ABD2L8J6_9BILA</name>
<evidence type="ECO:0000313" key="3">
    <source>
        <dbReference type="Proteomes" id="UP001620626"/>
    </source>
</evidence>
<feature type="compositionally biased region" description="Basic and acidic residues" evidence="1">
    <location>
        <begin position="45"/>
        <end position="79"/>
    </location>
</feature>
<reference evidence="2 3" key="1">
    <citation type="submission" date="2024-10" db="EMBL/GenBank/DDBJ databases">
        <authorList>
            <person name="Kim D."/>
        </authorList>
    </citation>
    <scope>NUCLEOTIDE SEQUENCE [LARGE SCALE GENOMIC DNA]</scope>
    <source>
        <strain evidence="2">BH-2024</strain>
    </source>
</reference>
<comment type="caution">
    <text evidence="2">The sequence shown here is derived from an EMBL/GenBank/DDBJ whole genome shotgun (WGS) entry which is preliminary data.</text>
</comment>
<keyword evidence="3" id="KW-1185">Reference proteome</keyword>
<dbReference type="Proteomes" id="UP001620626">
    <property type="component" value="Unassembled WGS sequence"/>
</dbReference>
<accession>A0ABD2L8J6</accession>
<proteinExistence type="predicted"/>